<keyword evidence="3" id="KW-0489">Methyltransferase</keyword>
<keyword evidence="1 3" id="KW-0808">Transferase</keyword>
<reference evidence="3 4" key="1">
    <citation type="submission" date="2018-04" db="EMBL/GenBank/DDBJ databases">
        <title>Genomic Encyclopedia of Type Strains, Phase IV (KMG-IV): sequencing the most valuable type-strain genomes for metagenomic binning, comparative biology and taxonomic classification.</title>
        <authorList>
            <person name="Goeker M."/>
        </authorList>
    </citation>
    <scope>NUCLEOTIDE SEQUENCE [LARGE SCALE GENOMIC DNA]</scope>
    <source>
        <strain evidence="3 4">DSM 10065</strain>
    </source>
</reference>
<dbReference type="GO" id="GO:0008168">
    <property type="term" value="F:methyltransferase activity"/>
    <property type="evidence" value="ECO:0007669"/>
    <property type="project" value="UniProtKB-KW"/>
</dbReference>
<dbReference type="OrthoDB" id="8558926at2"/>
<dbReference type="Gene3D" id="3.40.50.150">
    <property type="entry name" value="Vaccinia Virus protein VP39"/>
    <property type="match status" value="1"/>
</dbReference>
<dbReference type="GO" id="GO:0032259">
    <property type="term" value="P:methylation"/>
    <property type="evidence" value="ECO:0007669"/>
    <property type="project" value="UniProtKB-KW"/>
</dbReference>
<dbReference type="Proteomes" id="UP000246145">
    <property type="component" value="Unassembled WGS sequence"/>
</dbReference>
<accession>A0A2U1CM63</accession>
<proteinExistence type="predicted"/>
<feature type="domain" description="Methyltransferase" evidence="2">
    <location>
        <begin position="46"/>
        <end position="138"/>
    </location>
</feature>
<dbReference type="SUPFAM" id="SSF53335">
    <property type="entry name" value="S-adenosyl-L-methionine-dependent methyltransferases"/>
    <property type="match status" value="1"/>
</dbReference>
<dbReference type="CDD" id="cd02440">
    <property type="entry name" value="AdoMet_MTases"/>
    <property type="match status" value="1"/>
</dbReference>
<dbReference type="InterPro" id="IPR041698">
    <property type="entry name" value="Methyltransf_25"/>
</dbReference>
<evidence type="ECO:0000259" key="2">
    <source>
        <dbReference type="Pfam" id="PF13649"/>
    </source>
</evidence>
<dbReference type="AlphaFoldDB" id="A0A2U1CM63"/>
<comment type="caution">
    <text evidence="3">The sequence shown here is derived from an EMBL/GenBank/DDBJ whole genome shotgun (WGS) entry which is preliminary data.</text>
</comment>
<dbReference type="EMBL" id="QEKO01000002">
    <property type="protein sequence ID" value="PVY62083.1"/>
    <property type="molecule type" value="Genomic_DNA"/>
</dbReference>
<dbReference type="Pfam" id="PF13649">
    <property type="entry name" value="Methyltransf_25"/>
    <property type="match status" value="1"/>
</dbReference>
<name>A0A2U1CM63_9BURK</name>
<evidence type="ECO:0000313" key="4">
    <source>
        <dbReference type="Proteomes" id="UP000246145"/>
    </source>
</evidence>
<keyword evidence="4" id="KW-1185">Reference proteome</keyword>
<sequence length="224" mass="24809">MSSFSDPKTIDSYARMAERNVPALRDLHRMVGVLLAEKVPADGRLLVLGAGGGLELRAMAGMHPGWHFDGVDPSTQMLDQARVTASDFTDRMSLHEGYIEDAPQGPFDGATCLLTLHFLAQEERVRTLKGLYRRLRPGAPLVTVHHSFPNDDAGKDKWLARFAAYVAAFEMDGVQSSLNIQAMKERLPVLSPEQDVSALHEAGFSQVELFYAAFTFKGWVAYRD</sequence>
<evidence type="ECO:0000313" key="3">
    <source>
        <dbReference type="EMBL" id="PVY62083.1"/>
    </source>
</evidence>
<dbReference type="InterPro" id="IPR029063">
    <property type="entry name" value="SAM-dependent_MTases_sf"/>
</dbReference>
<protein>
    <submittedName>
        <fullName evidence="3">tRNA (Cmo5U34)-methyltransferase</fullName>
    </submittedName>
</protein>
<gene>
    <name evidence="3" type="ORF">C7440_1573</name>
</gene>
<dbReference type="PANTHER" id="PTHR43861">
    <property type="entry name" value="TRANS-ACONITATE 2-METHYLTRANSFERASE-RELATED"/>
    <property type="match status" value="1"/>
</dbReference>
<evidence type="ECO:0000256" key="1">
    <source>
        <dbReference type="ARBA" id="ARBA00022679"/>
    </source>
</evidence>
<dbReference type="RefSeq" id="WP_116518081.1">
    <property type="nucleotide sequence ID" value="NZ_JACCEX010000002.1"/>
</dbReference>
<organism evidence="3 4">
    <name type="scientific">Pusillimonas noertemannii</name>
    <dbReference type="NCBI Taxonomy" id="305977"/>
    <lineage>
        <taxon>Bacteria</taxon>
        <taxon>Pseudomonadati</taxon>
        <taxon>Pseudomonadota</taxon>
        <taxon>Betaproteobacteria</taxon>
        <taxon>Burkholderiales</taxon>
        <taxon>Alcaligenaceae</taxon>
        <taxon>Pusillimonas</taxon>
    </lineage>
</organism>